<reference evidence="2" key="1">
    <citation type="submission" date="2017-11" db="EMBL/GenBank/DDBJ databases">
        <authorList>
            <person name="Watanabe M."/>
            <person name="Kojima H."/>
        </authorList>
    </citation>
    <scope>NUCLEOTIDE SEQUENCE [LARGE SCALE GENOMIC DNA]</scope>
    <source>
        <strain evidence="2">Tokyo 01</strain>
    </source>
</reference>
<organism evidence="1 2">
    <name type="scientific">Desulfonema ishimotonii</name>
    <dbReference type="NCBI Taxonomy" id="45657"/>
    <lineage>
        <taxon>Bacteria</taxon>
        <taxon>Pseudomonadati</taxon>
        <taxon>Thermodesulfobacteriota</taxon>
        <taxon>Desulfobacteria</taxon>
        <taxon>Desulfobacterales</taxon>
        <taxon>Desulfococcaceae</taxon>
        <taxon>Desulfonema</taxon>
    </lineage>
</organism>
<dbReference type="EMBL" id="BEXT01000001">
    <property type="protein sequence ID" value="GBC63944.1"/>
    <property type="molecule type" value="Genomic_DNA"/>
</dbReference>
<gene>
    <name evidence="1" type="ORF">DENIS_4944</name>
</gene>
<dbReference type="Proteomes" id="UP000288096">
    <property type="component" value="Unassembled WGS sequence"/>
</dbReference>
<comment type="caution">
    <text evidence="1">The sequence shown here is derived from an EMBL/GenBank/DDBJ whole genome shotgun (WGS) entry which is preliminary data.</text>
</comment>
<proteinExistence type="predicted"/>
<keyword evidence="2" id="KW-1185">Reference proteome</keyword>
<evidence type="ECO:0000313" key="2">
    <source>
        <dbReference type="Proteomes" id="UP000288096"/>
    </source>
</evidence>
<name>A0A401G403_9BACT</name>
<dbReference type="AlphaFoldDB" id="A0A401G403"/>
<sequence>MKRKCELRRSGNRNLLSFLLGTLCVMALYGQVAEANNISFNELPADARMAISKAISDDLPDAYGIRARRGFRGRDR</sequence>
<evidence type="ECO:0000313" key="1">
    <source>
        <dbReference type="EMBL" id="GBC63944.1"/>
    </source>
</evidence>
<reference evidence="2" key="2">
    <citation type="submission" date="2019-01" db="EMBL/GenBank/DDBJ databases">
        <title>Genome sequence of Desulfonema ishimotonii strain Tokyo 01.</title>
        <authorList>
            <person name="Fukui M."/>
        </authorList>
    </citation>
    <scope>NUCLEOTIDE SEQUENCE [LARGE SCALE GENOMIC DNA]</scope>
    <source>
        <strain evidence="2">Tokyo 01</strain>
    </source>
</reference>
<protein>
    <submittedName>
        <fullName evidence="1">Uncharacterized protein</fullName>
    </submittedName>
</protein>
<accession>A0A401G403</accession>
<dbReference type="RefSeq" id="WP_124330960.1">
    <property type="nucleotide sequence ID" value="NZ_BEXT01000001.1"/>
</dbReference>